<evidence type="ECO:0000256" key="8">
    <source>
        <dbReference type="ARBA" id="ARBA00022989"/>
    </source>
</evidence>
<dbReference type="CDD" id="cd00082">
    <property type="entry name" value="HisKA"/>
    <property type="match status" value="1"/>
</dbReference>
<keyword evidence="10 11" id="KW-0472">Membrane</keyword>
<dbReference type="GO" id="GO:0005886">
    <property type="term" value="C:plasma membrane"/>
    <property type="evidence" value="ECO:0007669"/>
    <property type="project" value="UniProtKB-SubCell"/>
</dbReference>
<keyword evidence="7" id="KW-0418">Kinase</keyword>
<evidence type="ECO:0000256" key="3">
    <source>
        <dbReference type="ARBA" id="ARBA00012438"/>
    </source>
</evidence>
<comment type="caution">
    <text evidence="13">The sequence shown here is derived from an EMBL/GenBank/DDBJ whole genome shotgun (WGS) entry which is preliminary data.</text>
</comment>
<dbReference type="SUPFAM" id="SSF47384">
    <property type="entry name" value="Homodimeric domain of signal transducing histidine kinase"/>
    <property type="match status" value="1"/>
</dbReference>
<dbReference type="InterPro" id="IPR003594">
    <property type="entry name" value="HATPase_dom"/>
</dbReference>
<dbReference type="EMBL" id="BMMX01000001">
    <property type="protein sequence ID" value="GGK73380.1"/>
    <property type="molecule type" value="Genomic_DNA"/>
</dbReference>
<dbReference type="CDD" id="cd00075">
    <property type="entry name" value="HATPase"/>
    <property type="match status" value="1"/>
</dbReference>
<dbReference type="RefSeq" id="WP_189077270.1">
    <property type="nucleotide sequence ID" value="NZ_BMMX01000001.1"/>
</dbReference>
<dbReference type="PANTHER" id="PTHR45436">
    <property type="entry name" value="SENSOR HISTIDINE KINASE YKOH"/>
    <property type="match status" value="1"/>
</dbReference>
<organism evidence="13 14">
    <name type="scientific">Mangrovihabitans endophyticus</name>
    <dbReference type="NCBI Taxonomy" id="1751298"/>
    <lineage>
        <taxon>Bacteria</taxon>
        <taxon>Bacillati</taxon>
        <taxon>Actinomycetota</taxon>
        <taxon>Actinomycetes</taxon>
        <taxon>Micromonosporales</taxon>
        <taxon>Micromonosporaceae</taxon>
        <taxon>Mangrovihabitans</taxon>
    </lineage>
</organism>
<sequence length="416" mass="43325">MSGSALGRLRALPRWVTAWSGASTALGVLVLGVLLVHLDGVHRDAVLDGELGRVTAAVLRLVHDDVAVDITDVSADPVSTGCPQFAVLPGAAPRFPGYVSERPCVPMDPAVLAYWAERATTTGRLTATTVRADDGRPARLAVEPFRQDNGQVIGAVVAVADAEPQRSAHRRTMLAVAGGGLMLLAAVAVGGYLLSTRAIQPVAAALQQHEVLLADTAHDLRTPVAALRALAEAALLNPDRRAELLPRAVDLAERMGAVVDGVLIRARLAAGVEALHAEPLWLDQLVSTVVDETPPDGAEVTLTAAPTRIRADPALVRRAVANLLDNALRHGRTPGRRAIVHLTVAGGRVLVADHGPGVDPALARASFDRFSSTGGSSGLGLSIVRWVAEAHGGTLRVYNAEEGGAIFELVLPDGTA</sequence>
<dbReference type="SMART" id="SM00388">
    <property type="entry name" value="HisKA"/>
    <property type="match status" value="1"/>
</dbReference>
<evidence type="ECO:0000256" key="9">
    <source>
        <dbReference type="ARBA" id="ARBA00023012"/>
    </source>
</evidence>
<dbReference type="GO" id="GO:0000155">
    <property type="term" value="F:phosphorelay sensor kinase activity"/>
    <property type="evidence" value="ECO:0007669"/>
    <property type="project" value="InterPro"/>
</dbReference>
<comment type="catalytic activity">
    <reaction evidence="1">
        <text>ATP + protein L-histidine = ADP + protein N-phospho-L-histidine.</text>
        <dbReference type="EC" id="2.7.13.3"/>
    </reaction>
</comment>
<accession>A0A8J3BSK0</accession>
<keyword evidence="8 11" id="KW-1133">Transmembrane helix</keyword>
<dbReference type="Gene3D" id="1.10.287.130">
    <property type="match status" value="1"/>
</dbReference>
<dbReference type="PRINTS" id="PR00344">
    <property type="entry name" value="BCTRLSENSOR"/>
</dbReference>
<feature type="transmembrane region" description="Helical" evidence="11">
    <location>
        <begin position="174"/>
        <end position="194"/>
    </location>
</feature>
<dbReference type="Pfam" id="PF02518">
    <property type="entry name" value="HATPase_c"/>
    <property type="match status" value="1"/>
</dbReference>
<evidence type="ECO:0000256" key="1">
    <source>
        <dbReference type="ARBA" id="ARBA00000085"/>
    </source>
</evidence>
<evidence type="ECO:0000313" key="14">
    <source>
        <dbReference type="Proteomes" id="UP000656042"/>
    </source>
</evidence>
<keyword evidence="14" id="KW-1185">Reference proteome</keyword>
<comment type="subcellular location">
    <subcellularLocation>
        <location evidence="2">Cell membrane</location>
    </subcellularLocation>
</comment>
<dbReference type="PROSITE" id="PS50109">
    <property type="entry name" value="HIS_KIN"/>
    <property type="match status" value="1"/>
</dbReference>
<dbReference type="InterPro" id="IPR003661">
    <property type="entry name" value="HisK_dim/P_dom"/>
</dbReference>
<evidence type="ECO:0000256" key="2">
    <source>
        <dbReference type="ARBA" id="ARBA00004236"/>
    </source>
</evidence>
<dbReference type="EC" id="2.7.13.3" evidence="3"/>
<keyword evidence="4" id="KW-0597">Phosphoprotein</keyword>
<keyword evidence="6 11" id="KW-0812">Transmembrane</keyword>
<evidence type="ECO:0000256" key="7">
    <source>
        <dbReference type="ARBA" id="ARBA00022777"/>
    </source>
</evidence>
<dbReference type="Pfam" id="PF00512">
    <property type="entry name" value="HisKA"/>
    <property type="match status" value="1"/>
</dbReference>
<protein>
    <recommendedName>
        <fullName evidence="3">histidine kinase</fullName>
        <ecNumber evidence="3">2.7.13.3</ecNumber>
    </recommendedName>
</protein>
<dbReference type="InterPro" id="IPR005467">
    <property type="entry name" value="His_kinase_dom"/>
</dbReference>
<reference evidence="13" key="1">
    <citation type="journal article" date="2014" name="Int. J. Syst. Evol. Microbiol.">
        <title>Complete genome sequence of Corynebacterium casei LMG S-19264T (=DSM 44701T), isolated from a smear-ripened cheese.</title>
        <authorList>
            <consortium name="US DOE Joint Genome Institute (JGI-PGF)"/>
            <person name="Walter F."/>
            <person name="Albersmeier A."/>
            <person name="Kalinowski J."/>
            <person name="Ruckert C."/>
        </authorList>
    </citation>
    <scope>NUCLEOTIDE SEQUENCE</scope>
    <source>
        <strain evidence="13">CGMCC 4.7299</strain>
    </source>
</reference>
<evidence type="ECO:0000256" key="5">
    <source>
        <dbReference type="ARBA" id="ARBA00022679"/>
    </source>
</evidence>
<gene>
    <name evidence="13" type="ORF">GCM10012284_04070</name>
</gene>
<dbReference type="Proteomes" id="UP000656042">
    <property type="component" value="Unassembled WGS sequence"/>
</dbReference>
<evidence type="ECO:0000256" key="6">
    <source>
        <dbReference type="ARBA" id="ARBA00022692"/>
    </source>
</evidence>
<keyword evidence="9" id="KW-0902">Two-component regulatory system</keyword>
<dbReference type="InterPro" id="IPR036097">
    <property type="entry name" value="HisK_dim/P_sf"/>
</dbReference>
<evidence type="ECO:0000256" key="11">
    <source>
        <dbReference type="SAM" id="Phobius"/>
    </source>
</evidence>
<keyword evidence="5" id="KW-0808">Transferase</keyword>
<dbReference type="Gene3D" id="3.30.565.10">
    <property type="entry name" value="Histidine kinase-like ATPase, C-terminal domain"/>
    <property type="match status" value="1"/>
</dbReference>
<dbReference type="SMART" id="SM00387">
    <property type="entry name" value="HATPase_c"/>
    <property type="match status" value="1"/>
</dbReference>
<name>A0A8J3BSK0_9ACTN</name>
<feature type="transmembrane region" description="Helical" evidence="11">
    <location>
        <begin position="16"/>
        <end position="36"/>
    </location>
</feature>
<dbReference type="InterPro" id="IPR050428">
    <property type="entry name" value="TCS_sensor_his_kinase"/>
</dbReference>
<evidence type="ECO:0000313" key="13">
    <source>
        <dbReference type="EMBL" id="GGK73380.1"/>
    </source>
</evidence>
<evidence type="ECO:0000256" key="10">
    <source>
        <dbReference type="ARBA" id="ARBA00023136"/>
    </source>
</evidence>
<reference evidence="13" key="2">
    <citation type="submission" date="2020-09" db="EMBL/GenBank/DDBJ databases">
        <authorList>
            <person name="Sun Q."/>
            <person name="Zhou Y."/>
        </authorList>
    </citation>
    <scope>NUCLEOTIDE SEQUENCE</scope>
    <source>
        <strain evidence="13">CGMCC 4.7299</strain>
    </source>
</reference>
<dbReference type="AlphaFoldDB" id="A0A8J3BSK0"/>
<dbReference type="InterPro" id="IPR036890">
    <property type="entry name" value="HATPase_C_sf"/>
</dbReference>
<evidence type="ECO:0000259" key="12">
    <source>
        <dbReference type="PROSITE" id="PS50109"/>
    </source>
</evidence>
<dbReference type="InterPro" id="IPR004358">
    <property type="entry name" value="Sig_transdc_His_kin-like_C"/>
</dbReference>
<dbReference type="PANTHER" id="PTHR45436:SF9">
    <property type="entry name" value="SENSOR PROTEIN"/>
    <property type="match status" value="1"/>
</dbReference>
<evidence type="ECO:0000256" key="4">
    <source>
        <dbReference type="ARBA" id="ARBA00022553"/>
    </source>
</evidence>
<proteinExistence type="predicted"/>
<dbReference type="SUPFAM" id="SSF55874">
    <property type="entry name" value="ATPase domain of HSP90 chaperone/DNA topoisomerase II/histidine kinase"/>
    <property type="match status" value="1"/>
</dbReference>
<feature type="domain" description="Histidine kinase" evidence="12">
    <location>
        <begin position="215"/>
        <end position="415"/>
    </location>
</feature>